<reference evidence="3" key="1">
    <citation type="submission" date="2018-07" db="EMBL/GenBank/DDBJ databases">
        <authorList>
            <consortium name="Genoscope - CEA"/>
            <person name="William W."/>
        </authorList>
    </citation>
    <scope>NUCLEOTIDE SEQUENCE</scope>
    <source>
        <strain evidence="3">IK1</strain>
    </source>
</reference>
<dbReference type="Pfam" id="PF02470">
    <property type="entry name" value="MlaD"/>
    <property type="match status" value="1"/>
</dbReference>
<name>A0A653A0F0_UNCDX</name>
<proteinExistence type="predicted"/>
<protein>
    <recommendedName>
        <fullName evidence="2">Mce/MlaD domain-containing protein</fullName>
    </recommendedName>
</protein>
<dbReference type="PANTHER" id="PTHR33371:SF4">
    <property type="entry name" value="INTERMEMBRANE PHOSPHOLIPID TRANSPORT SYSTEM BINDING PROTEIN MLAD"/>
    <property type="match status" value="1"/>
</dbReference>
<evidence type="ECO:0000259" key="2">
    <source>
        <dbReference type="Pfam" id="PF02470"/>
    </source>
</evidence>
<gene>
    <name evidence="3" type="ORF">TRIP_B110070</name>
</gene>
<keyword evidence="1" id="KW-0812">Transmembrane</keyword>
<keyword evidence="1" id="KW-1133">Transmembrane helix</keyword>
<dbReference type="PANTHER" id="PTHR33371">
    <property type="entry name" value="INTERMEMBRANE PHOSPHOLIPID TRANSPORT SYSTEM BINDING PROTEIN MLAD-RELATED"/>
    <property type="match status" value="1"/>
</dbReference>
<feature type="domain" description="Mce/MlaD" evidence="2">
    <location>
        <begin position="37"/>
        <end position="113"/>
    </location>
</feature>
<dbReference type="InterPro" id="IPR003399">
    <property type="entry name" value="Mce/MlaD"/>
</dbReference>
<dbReference type="EMBL" id="UPXX01000003">
    <property type="protein sequence ID" value="VBB41505.1"/>
    <property type="molecule type" value="Genomic_DNA"/>
</dbReference>
<dbReference type="InterPro" id="IPR052336">
    <property type="entry name" value="MlaD_Phospholipid_Transporter"/>
</dbReference>
<organism evidence="3">
    <name type="scientific">Uncultured Desulfatiglans sp</name>
    <dbReference type="NCBI Taxonomy" id="1748965"/>
    <lineage>
        <taxon>Bacteria</taxon>
        <taxon>Pseudomonadati</taxon>
        <taxon>Thermodesulfobacteriota</taxon>
        <taxon>Desulfobacteria</taxon>
        <taxon>Desulfatiglandales</taxon>
        <taxon>Desulfatiglandaceae</taxon>
        <taxon>Desulfatiglans</taxon>
        <taxon>environmental samples</taxon>
    </lineage>
</organism>
<evidence type="ECO:0000256" key="1">
    <source>
        <dbReference type="SAM" id="Phobius"/>
    </source>
</evidence>
<sequence length="335" mass="37007">MASQKTKFTVGLFVASGIAMVIVAFIWLGMSRVLEKGRQYVTYFDESVQGLGRDSPVKYRGVSIGRVVRIDVAPDSRLIEVLMNIETGLSLDRDMVAQLNPVGITGAMFVQMDRKDPGEPDFSPRIDFSPEYPVVASKPSEIGKLFRSIDEILSQMKKLDLEAVSNRIIMTLDHANKLMTDAHIQEIAGEVEASLKEVNRMLKDDRFTRIGASLEQSAASFATLLDKSHTTVEQMGATFARVDRIVEHSEKPLEETVLELRTAVDRANELFSKGVVLMDGAGSGFSYLKGSLLTIGQNLESASENLNIVLENLANEPARFLLAEPPPPRELEHQP</sequence>
<evidence type="ECO:0000313" key="3">
    <source>
        <dbReference type="EMBL" id="VBB41505.1"/>
    </source>
</evidence>
<accession>A0A653A0F0</accession>
<keyword evidence="1" id="KW-0472">Membrane</keyword>
<feature type="transmembrane region" description="Helical" evidence="1">
    <location>
        <begin position="12"/>
        <end position="30"/>
    </location>
</feature>
<dbReference type="AlphaFoldDB" id="A0A653A0F0"/>